<dbReference type="GO" id="GO:0003723">
    <property type="term" value="F:RNA binding"/>
    <property type="evidence" value="ECO:0007669"/>
    <property type="project" value="InterPro"/>
</dbReference>
<dbReference type="NCBIfam" id="TIGR00186">
    <property type="entry name" value="rRNA_methyl_3"/>
    <property type="match status" value="1"/>
</dbReference>
<dbReference type="GO" id="GO:0008173">
    <property type="term" value="F:RNA methyltransferase activity"/>
    <property type="evidence" value="ECO:0007669"/>
    <property type="project" value="InterPro"/>
</dbReference>
<dbReference type="InterPro" id="IPR004441">
    <property type="entry name" value="rRNA_MeTrfase_TrmH"/>
</dbReference>
<dbReference type="Gene3D" id="3.30.1330.30">
    <property type="match status" value="1"/>
</dbReference>
<dbReference type="InterPro" id="IPR029028">
    <property type="entry name" value="Alpha/beta_knot_MTases"/>
</dbReference>
<dbReference type="GO" id="GO:0006396">
    <property type="term" value="P:RNA processing"/>
    <property type="evidence" value="ECO:0007669"/>
    <property type="project" value="InterPro"/>
</dbReference>
<dbReference type="GO" id="GO:0032259">
    <property type="term" value="P:methylation"/>
    <property type="evidence" value="ECO:0007669"/>
    <property type="project" value="UniProtKB-KW"/>
</dbReference>
<accession>A0A6P2BMG3</accession>
<dbReference type="SUPFAM" id="SSF55315">
    <property type="entry name" value="L30e-like"/>
    <property type="match status" value="1"/>
</dbReference>
<dbReference type="PANTHER" id="PTHR46429:SF1">
    <property type="entry name" value="23S RRNA (GUANOSINE-2'-O-)-METHYLTRANSFERASE RLMB"/>
    <property type="match status" value="1"/>
</dbReference>
<dbReference type="InterPro" id="IPR029026">
    <property type="entry name" value="tRNA_m1G_MTases_N"/>
</dbReference>
<keyword evidence="2 6" id="KW-0489">Methyltransferase</keyword>
<sequence>MSGQKKGGQDGRAAGGGGFSKRGKPRPGTGGFRRDKLEGKGPTPPAHMRPGHPAQRAASRSAAAASGRPGQRGTGRGGETRNRSESSYESQGPRGSGEGPEMVAGRNSVVESLRAGIPAMVLYVAGRAQEDDRVAESVQLASDAGIAVLEAGVPELDRMTGGAIHQGVALRVRPYEYAHPEEFTERLGATPPLIVALDGVTDPRNLGAIVRSAAAFGATGIVVPTRRSAGVTAGAWKASAGALSRLPVAQAVNLTRAIEAYKKAGFFVAGLDAEGTTDVHDMSIADGPMVLVIGSEGRGLSRVVAGACDMLVSIPMVSGNESLNAGIAASIALYEIAGARAGRLYASFSGGLGGRPSGDYGADLAMTFKAAEVRFFSASVMPLVSARSTRSTTRAACR</sequence>
<reference evidence="6 7" key="1">
    <citation type="submission" date="2018-11" db="EMBL/GenBank/DDBJ databases">
        <title>Trebonia kvetii gen.nov., sp.nov., a novel acidophilic actinobacterium, and proposal of the new actinobacterial family Treboniaceae fam. nov.</title>
        <authorList>
            <person name="Rapoport D."/>
            <person name="Sagova-Mareckova M."/>
            <person name="Sedlacek I."/>
            <person name="Provaznik J."/>
            <person name="Kralova S."/>
            <person name="Pavlinic D."/>
            <person name="Benes V."/>
            <person name="Kopecky J."/>
        </authorList>
    </citation>
    <scope>NUCLEOTIDE SEQUENCE [LARGE SCALE GENOMIC DNA]</scope>
    <source>
        <strain evidence="6 7">15Tr583</strain>
    </source>
</reference>
<organism evidence="6 7">
    <name type="scientific">Trebonia kvetii</name>
    <dbReference type="NCBI Taxonomy" id="2480626"/>
    <lineage>
        <taxon>Bacteria</taxon>
        <taxon>Bacillati</taxon>
        <taxon>Actinomycetota</taxon>
        <taxon>Actinomycetes</taxon>
        <taxon>Streptosporangiales</taxon>
        <taxon>Treboniaceae</taxon>
        <taxon>Trebonia</taxon>
    </lineage>
</organism>
<dbReference type="Pfam" id="PF00588">
    <property type="entry name" value="SpoU_methylase"/>
    <property type="match status" value="1"/>
</dbReference>
<dbReference type="Pfam" id="PF08032">
    <property type="entry name" value="SpoU_sub_bind"/>
    <property type="match status" value="1"/>
</dbReference>
<dbReference type="InterPro" id="IPR029064">
    <property type="entry name" value="Ribosomal_eL30-like_sf"/>
</dbReference>
<evidence type="ECO:0000256" key="1">
    <source>
        <dbReference type="ARBA" id="ARBA00007228"/>
    </source>
</evidence>
<evidence type="ECO:0000259" key="5">
    <source>
        <dbReference type="SMART" id="SM00967"/>
    </source>
</evidence>
<name>A0A6P2BMG3_9ACTN</name>
<evidence type="ECO:0000256" key="4">
    <source>
        <dbReference type="SAM" id="MobiDB-lite"/>
    </source>
</evidence>
<protein>
    <submittedName>
        <fullName evidence="6">23S rRNA (Guanosine(2251)-2'-O)-methyltransferase RlmB</fullName>
    </submittedName>
</protein>
<keyword evidence="7" id="KW-1185">Reference proteome</keyword>
<dbReference type="Gene3D" id="3.40.1280.10">
    <property type="match status" value="1"/>
</dbReference>
<evidence type="ECO:0000256" key="2">
    <source>
        <dbReference type="ARBA" id="ARBA00022603"/>
    </source>
</evidence>
<evidence type="ECO:0000313" key="6">
    <source>
        <dbReference type="EMBL" id="TVZ00150.1"/>
    </source>
</evidence>
<dbReference type="AlphaFoldDB" id="A0A6P2BMG3"/>
<dbReference type="SUPFAM" id="SSF75217">
    <property type="entry name" value="alpha/beta knot"/>
    <property type="match status" value="1"/>
</dbReference>
<evidence type="ECO:0000313" key="7">
    <source>
        <dbReference type="Proteomes" id="UP000460272"/>
    </source>
</evidence>
<comment type="similarity">
    <text evidence="1">Belongs to the class IV-like SAM-binding methyltransferase superfamily. RNA methyltransferase TrmH family.</text>
</comment>
<dbReference type="InterPro" id="IPR013123">
    <property type="entry name" value="SpoU_subst-bd"/>
</dbReference>
<feature type="region of interest" description="Disordered" evidence="4">
    <location>
        <begin position="1"/>
        <end position="103"/>
    </location>
</feature>
<feature type="compositionally biased region" description="Low complexity" evidence="4">
    <location>
        <begin position="53"/>
        <end position="69"/>
    </location>
</feature>
<dbReference type="OrthoDB" id="9785673at2"/>
<dbReference type="SMART" id="SM00967">
    <property type="entry name" value="SpoU_sub_bind"/>
    <property type="match status" value="1"/>
</dbReference>
<comment type="caution">
    <text evidence="6">The sequence shown here is derived from an EMBL/GenBank/DDBJ whole genome shotgun (WGS) entry which is preliminary data.</text>
</comment>
<dbReference type="Proteomes" id="UP000460272">
    <property type="component" value="Unassembled WGS sequence"/>
</dbReference>
<dbReference type="EMBL" id="RPFW01000010">
    <property type="protein sequence ID" value="TVZ00150.1"/>
    <property type="molecule type" value="Genomic_DNA"/>
</dbReference>
<proteinExistence type="inferred from homology"/>
<dbReference type="PANTHER" id="PTHR46429">
    <property type="entry name" value="23S RRNA (GUANOSINE-2'-O-)-METHYLTRANSFERASE RLMB"/>
    <property type="match status" value="1"/>
</dbReference>
<feature type="domain" description="RNA 2-O ribose methyltransferase substrate binding" evidence="5">
    <location>
        <begin position="102"/>
        <end position="178"/>
    </location>
</feature>
<dbReference type="CDD" id="cd18103">
    <property type="entry name" value="SpoU-like_RlmB"/>
    <property type="match status" value="1"/>
</dbReference>
<gene>
    <name evidence="6" type="primary">rlmB</name>
    <name evidence="6" type="ORF">EAS64_39550</name>
</gene>
<dbReference type="RefSeq" id="WP_145861775.1">
    <property type="nucleotide sequence ID" value="NZ_RPFW01000010.1"/>
</dbReference>
<dbReference type="InterPro" id="IPR001537">
    <property type="entry name" value="SpoU_MeTrfase"/>
</dbReference>
<keyword evidence="3 6" id="KW-0808">Transferase</keyword>
<evidence type="ECO:0000256" key="3">
    <source>
        <dbReference type="ARBA" id="ARBA00022679"/>
    </source>
</evidence>
<dbReference type="GO" id="GO:0005829">
    <property type="term" value="C:cytosol"/>
    <property type="evidence" value="ECO:0007669"/>
    <property type="project" value="TreeGrafter"/>
</dbReference>